<dbReference type="EMBL" id="VVIQ01000002">
    <property type="protein sequence ID" value="MUL27174.1"/>
    <property type="molecule type" value="Genomic_DNA"/>
</dbReference>
<name>A0A7C9L9T2_9BACT</name>
<dbReference type="Pfam" id="PF14058">
    <property type="entry name" value="PcfK"/>
    <property type="match status" value="1"/>
</dbReference>
<reference evidence="1 2" key="1">
    <citation type="submission" date="2019-09" db="EMBL/GenBank/DDBJ databases">
        <title>Prevotella A2879 sp. nov., isolated from an abscess of a patient.</title>
        <authorList>
            <person name="Buhl M."/>
            <person name="Oberhettinger P."/>
        </authorList>
    </citation>
    <scope>NUCLEOTIDE SEQUENCE [LARGE SCALE GENOMIC DNA]</scope>
    <source>
        <strain evidence="1 2">A2879</strain>
    </source>
</reference>
<accession>A0A7C9L9T2</accession>
<gene>
    <name evidence="1" type="ORF">F0475_02310</name>
</gene>
<evidence type="ECO:0000313" key="1">
    <source>
        <dbReference type="EMBL" id="MUL27174.1"/>
    </source>
</evidence>
<comment type="caution">
    <text evidence="1">The sequence shown here is derived from an EMBL/GenBank/DDBJ whole genome shotgun (WGS) entry which is preliminary data.</text>
</comment>
<evidence type="ECO:0000313" key="2">
    <source>
        <dbReference type="Proteomes" id="UP000482295"/>
    </source>
</evidence>
<dbReference type="InterPro" id="IPR025624">
    <property type="entry name" value="PcfK"/>
</dbReference>
<sequence>MKSTDNFKRAIQDYLEARAKTDELFAKSYAKPNKSIDECITYILNEVQRSGCNGFDDDEIYGMAVHYFDEDNLDAGKKINCKVVVNHVVELTEKEKQELKDKARNDFYTEQLTKQRESLKPKKKAEQKVVAQSLF</sequence>
<protein>
    <recommendedName>
        <fullName evidence="3">PcfK-like protein</fullName>
    </recommendedName>
</protein>
<organism evidence="1 2">
    <name type="scientific">Prevotella vespertina</name>
    <dbReference type="NCBI Taxonomy" id="2608404"/>
    <lineage>
        <taxon>Bacteria</taxon>
        <taxon>Pseudomonadati</taxon>
        <taxon>Bacteroidota</taxon>
        <taxon>Bacteroidia</taxon>
        <taxon>Bacteroidales</taxon>
        <taxon>Prevotellaceae</taxon>
        <taxon>Prevotella</taxon>
    </lineage>
</organism>
<dbReference type="Proteomes" id="UP000482295">
    <property type="component" value="Unassembled WGS sequence"/>
</dbReference>
<dbReference type="RefSeq" id="WP_155715209.1">
    <property type="nucleotide sequence ID" value="NZ_VVIQ01000002.1"/>
</dbReference>
<proteinExistence type="predicted"/>
<keyword evidence="2" id="KW-1185">Reference proteome</keyword>
<evidence type="ECO:0008006" key="3">
    <source>
        <dbReference type="Google" id="ProtNLM"/>
    </source>
</evidence>
<dbReference type="AlphaFoldDB" id="A0A7C9L9T2"/>